<dbReference type="GO" id="GO:0005694">
    <property type="term" value="C:chromosome"/>
    <property type="evidence" value="ECO:0007669"/>
    <property type="project" value="UniProtKB-SubCell"/>
</dbReference>
<keyword evidence="4" id="KW-0489">Methyltransferase</keyword>
<feature type="domain" description="SET" evidence="11">
    <location>
        <begin position="104"/>
        <end position="218"/>
    </location>
</feature>
<reference evidence="12 13" key="1">
    <citation type="journal article" date="2020" name="Nature">
        <title>Six reference-quality genomes reveal evolution of bat adaptations.</title>
        <authorList>
            <person name="Jebb D."/>
            <person name="Huang Z."/>
            <person name="Pippel M."/>
            <person name="Hughes G.M."/>
            <person name="Lavrichenko K."/>
            <person name="Devanna P."/>
            <person name="Winkler S."/>
            <person name="Jermiin L.S."/>
            <person name="Skirmuntt E.C."/>
            <person name="Katzourakis A."/>
            <person name="Burkitt-Gray L."/>
            <person name="Ray D.A."/>
            <person name="Sullivan K.A.M."/>
            <person name="Roscito J.G."/>
            <person name="Kirilenko B.M."/>
            <person name="Davalos L.M."/>
            <person name="Corthals A.P."/>
            <person name="Power M.L."/>
            <person name="Jones G."/>
            <person name="Ransome R.D."/>
            <person name="Dechmann D.K.N."/>
            <person name="Locatelli A.G."/>
            <person name="Puechmaille S.J."/>
            <person name="Fedrigo O."/>
            <person name="Jarvis E.D."/>
            <person name="Hiller M."/>
            <person name="Vernes S.C."/>
            <person name="Myers E.W."/>
            <person name="Teeling E.C."/>
        </authorList>
    </citation>
    <scope>NUCLEOTIDE SEQUENCE [LARGE SCALE GENOMIC DNA]</scope>
    <source>
        <strain evidence="12">Bat1K_MPI-CBG_1</strain>
    </source>
</reference>
<evidence type="ECO:0000256" key="7">
    <source>
        <dbReference type="ARBA" id="ARBA00022853"/>
    </source>
</evidence>
<dbReference type="GO" id="GO:0032259">
    <property type="term" value="P:methylation"/>
    <property type="evidence" value="ECO:0007669"/>
    <property type="project" value="UniProtKB-KW"/>
</dbReference>
<protein>
    <recommendedName>
        <fullName evidence="11">SET domain-containing protein</fullName>
    </recommendedName>
</protein>
<proteinExistence type="predicted"/>
<dbReference type="GO" id="GO:0046975">
    <property type="term" value="F:histone H3K36 methyltransferase activity"/>
    <property type="evidence" value="ECO:0007669"/>
    <property type="project" value="TreeGrafter"/>
</dbReference>
<evidence type="ECO:0000256" key="1">
    <source>
        <dbReference type="ARBA" id="ARBA00004123"/>
    </source>
</evidence>
<comment type="subcellular location">
    <subcellularLocation>
        <location evidence="2">Chromosome</location>
    </subcellularLocation>
    <subcellularLocation>
        <location evidence="1">Nucleus</location>
    </subcellularLocation>
</comment>
<dbReference type="FunFam" id="2.170.270.10:FF:000031">
    <property type="entry name" value="probable histone-lysine N-methyltransferase PRDM7"/>
    <property type="match status" value="1"/>
</dbReference>
<dbReference type="PROSITE" id="PS50280">
    <property type="entry name" value="SET"/>
    <property type="match status" value="1"/>
</dbReference>
<gene>
    <name evidence="12" type="ORF">HJG60_015501</name>
</gene>
<keyword evidence="8" id="KW-0805">Transcription regulation</keyword>
<evidence type="ECO:0000313" key="12">
    <source>
        <dbReference type="EMBL" id="KAF6096352.1"/>
    </source>
</evidence>
<evidence type="ECO:0000259" key="11">
    <source>
        <dbReference type="PROSITE" id="PS50280"/>
    </source>
</evidence>
<evidence type="ECO:0000256" key="9">
    <source>
        <dbReference type="ARBA" id="ARBA00023163"/>
    </source>
</evidence>
<dbReference type="GO" id="GO:0005634">
    <property type="term" value="C:nucleus"/>
    <property type="evidence" value="ECO:0007669"/>
    <property type="project" value="UniProtKB-SubCell"/>
</dbReference>
<dbReference type="Pfam" id="PF21549">
    <property type="entry name" value="PRDM2_PR"/>
    <property type="match status" value="1"/>
</dbReference>
<dbReference type="GO" id="GO:0006355">
    <property type="term" value="P:regulation of DNA-templated transcription"/>
    <property type="evidence" value="ECO:0007669"/>
    <property type="project" value="InterPro"/>
</dbReference>
<dbReference type="InterPro" id="IPR050331">
    <property type="entry name" value="Zinc_finger"/>
</dbReference>
<dbReference type="EMBL" id="JABVXQ010000008">
    <property type="protein sequence ID" value="KAF6096352.1"/>
    <property type="molecule type" value="Genomic_DNA"/>
</dbReference>
<comment type="caution">
    <text evidence="12">The sequence shown here is derived from an EMBL/GenBank/DDBJ whole genome shotgun (WGS) entry which is preliminary data.</text>
</comment>
<dbReference type="Proteomes" id="UP000664940">
    <property type="component" value="Unassembled WGS sequence"/>
</dbReference>
<evidence type="ECO:0000256" key="2">
    <source>
        <dbReference type="ARBA" id="ARBA00004286"/>
    </source>
</evidence>
<evidence type="ECO:0000256" key="10">
    <source>
        <dbReference type="ARBA" id="ARBA00023242"/>
    </source>
</evidence>
<keyword evidence="3" id="KW-0158">Chromosome</keyword>
<evidence type="ECO:0000256" key="5">
    <source>
        <dbReference type="ARBA" id="ARBA00022679"/>
    </source>
</evidence>
<dbReference type="CDD" id="cd19193">
    <property type="entry name" value="PR-SET_PRDM7_9"/>
    <property type="match status" value="1"/>
</dbReference>
<dbReference type="InterPro" id="IPR001214">
    <property type="entry name" value="SET_dom"/>
</dbReference>
<sequence>MGGNCVLYDKMGTDTADPTSLAHLAFSNLELKRKEMDMKMYSLRERKGHVYQEVNEPQDDDYLYCEKCQNFFIDSCAVHGPPTFVKDSAVDKGHPHRSALTLPPGLRIGPSGIPEAGLGVWNEAADLPVGLHFGPYEGHITEDGEAAKSRYSWLIAKGRNCYEYVDGKDRSWANWMRYVNCARDDEEQNLVAFQYHRQIFYRTCQVVVPGCELLVWFGDEYGQELGSKWGSKWKRELAAGRGGHHCSSKQKEKREFSIEISMIQLPSRVKSTLKSVKFHIRCFRNSQFIHTPLTLRQNFFIFKILHAQNIQPLLVL</sequence>
<keyword evidence="7" id="KW-0156">Chromatin regulator</keyword>
<dbReference type="GO" id="GO:0010845">
    <property type="term" value="P:positive regulation of reciprocal meiotic recombination"/>
    <property type="evidence" value="ECO:0007669"/>
    <property type="project" value="TreeGrafter"/>
</dbReference>
<dbReference type="InterPro" id="IPR046341">
    <property type="entry name" value="SET_dom_sf"/>
</dbReference>
<keyword evidence="10" id="KW-0539">Nucleus</keyword>
<dbReference type="AlphaFoldDB" id="A0A834DZZ6"/>
<name>A0A834DZZ6_9CHIR</name>
<evidence type="ECO:0000256" key="3">
    <source>
        <dbReference type="ARBA" id="ARBA00022454"/>
    </source>
</evidence>
<evidence type="ECO:0000313" key="13">
    <source>
        <dbReference type="Proteomes" id="UP000664940"/>
    </source>
</evidence>
<dbReference type="PANTHER" id="PTHR16515:SF10">
    <property type="entry name" value="HISTONE-LYSINE N-METHYLTRANSFERASE PRDM9-RELATED"/>
    <property type="match status" value="1"/>
</dbReference>
<accession>A0A834DZZ6</accession>
<keyword evidence="5" id="KW-0808">Transferase</keyword>
<keyword evidence="9" id="KW-0804">Transcription</keyword>
<evidence type="ECO:0000256" key="6">
    <source>
        <dbReference type="ARBA" id="ARBA00022691"/>
    </source>
</evidence>
<evidence type="ECO:0000256" key="4">
    <source>
        <dbReference type="ARBA" id="ARBA00022603"/>
    </source>
</evidence>
<dbReference type="GO" id="GO:0042800">
    <property type="term" value="F:histone H3K4 methyltransferase activity"/>
    <property type="evidence" value="ECO:0007669"/>
    <property type="project" value="TreeGrafter"/>
</dbReference>
<dbReference type="InterPro" id="IPR019041">
    <property type="entry name" value="SSXRD_motif"/>
</dbReference>
<dbReference type="PANTHER" id="PTHR16515">
    <property type="entry name" value="PR DOMAIN ZINC FINGER PROTEIN"/>
    <property type="match status" value="1"/>
</dbReference>
<dbReference type="Pfam" id="PF09514">
    <property type="entry name" value="SSXRD"/>
    <property type="match status" value="1"/>
</dbReference>
<evidence type="ECO:0000256" key="8">
    <source>
        <dbReference type="ARBA" id="ARBA00023015"/>
    </source>
</evidence>
<keyword evidence="6" id="KW-0949">S-adenosyl-L-methionine</keyword>
<organism evidence="12 13">
    <name type="scientific">Phyllostomus discolor</name>
    <name type="common">pale spear-nosed bat</name>
    <dbReference type="NCBI Taxonomy" id="89673"/>
    <lineage>
        <taxon>Eukaryota</taxon>
        <taxon>Metazoa</taxon>
        <taxon>Chordata</taxon>
        <taxon>Craniata</taxon>
        <taxon>Vertebrata</taxon>
        <taxon>Euteleostomi</taxon>
        <taxon>Mammalia</taxon>
        <taxon>Eutheria</taxon>
        <taxon>Laurasiatheria</taxon>
        <taxon>Chiroptera</taxon>
        <taxon>Yangochiroptera</taxon>
        <taxon>Phyllostomidae</taxon>
        <taxon>Phyllostominae</taxon>
        <taxon>Phyllostomus</taxon>
    </lineage>
</organism>
<dbReference type="Gene3D" id="2.170.270.10">
    <property type="entry name" value="SET domain"/>
    <property type="match status" value="1"/>
</dbReference>
<dbReference type="GO" id="GO:0010844">
    <property type="term" value="F:recombination hotspot binding"/>
    <property type="evidence" value="ECO:0007669"/>
    <property type="project" value="TreeGrafter"/>
</dbReference>
<dbReference type="InterPro" id="IPR044417">
    <property type="entry name" value="PRDM7_9_PR-SET"/>
</dbReference>